<evidence type="ECO:0000313" key="1">
    <source>
        <dbReference type="EMBL" id="KAJ1929519.1"/>
    </source>
</evidence>
<sequence length="97" mass="9858">MMEGPATTPGGNNAGMYTAPPGQAQQVSPVNGGGAPFAAAASGKSVDDPNAKSLYVGNLDPRVTEQTLFEVFSSACPVVAVKIIPDKRVSRCGGLCY</sequence>
<protein>
    <submittedName>
        <fullName evidence="1">Uncharacterized protein</fullName>
    </submittedName>
</protein>
<organism evidence="1 2">
    <name type="scientific">Linderina macrospora</name>
    <dbReference type="NCBI Taxonomy" id="4868"/>
    <lineage>
        <taxon>Eukaryota</taxon>
        <taxon>Fungi</taxon>
        <taxon>Fungi incertae sedis</taxon>
        <taxon>Zoopagomycota</taxon>
        <taxon>Kickxellomycotina</taxon>
        <taxon>Kickxellomycetes</taxon>
        <taxon>Kickxellales</taxon>
        <taxon>Kickxellaceae</taxon>
        <taxon>Linderina</taxon>
    </lineage>
</organism>
<accession>A0ACC1IY59</accession>
<name>A0ACC1IY59_9FUNG</name>
<gene>
    <name evidence="1" type="ORF">FBU59_007041</name>
</gene>
<keyword evidence="2" id="KW-1185">Reference proteome</keyword>
<proteinExistence type="predicted"/>
<dbReference type="EMBL" id="JANBPW010006507">
    <property type="protein sequence ID" value="KAJ1929519.1"/>
    <property type="molecule type" value="Genomic_DNA"/>
</dbReference>
<reference evidence="1" key="1">
    <citation type="submission" date="2022-07" db="EMBL/GenBank/DDBJ databases">
        <title>Phylogenomic reconstructions and comparative analyses of Kickxellomycotina fungi.</title>
        <authorList>
            <person name="Reynolds N.K."/>
            <person name="Stajich J.E."/>
            <person name="Barry K."/>
            <person name="Grigoriev I.V."/>
            <person name="Crous P."/>
            <person name="Smith M.E."/>
        </authorList>
    </citation>
    <scope>NUCLEOTIDE SEQUENCE</scope>
    <source>
        <strain evidence="1">NRRL 5244</strain>
    </source>
</reference>
<comment type="caution">
    <text evidence="1">The sequence shown here is derived from an EMBL/GenBank/DDBJ whole genome shotgun (WGS) entry which is preliminary data.</text>
</comment>
<dbReference type="Proteomes" id="UP001150603">
    <property type="component" value="Unassembled WGS sequence"/>
</dbReference>
<evidence type="ECO:0000313" key="2">
    <source>
        <dbReference type="Proteomes" id="UP001150603"/>
    </source>
</evidence>